<dbReference type="PANTHER" id="PTHR19288:SF90">
    <property type="entry name" value="OS08G0542600 PROTEIN"/>
    <property type="match status" value="1"/>
</dbReference>
<dbReference type="Gene3D" id="3.40.50.1000">
    <property type="entry name" value="HAD superfamily/HAD-like"/>
    <property type="match status" value="2"/>
</dbReference>
<sequence>MSAILHLAGIRELAERFDIFLLDQFGVLHDGVAPYPGAIDALLQLKAAGKRTLLLSNSGKRSAPNETRLVRLGFAPGSWDYFLSSGEVAWRMLEADLRQSSTLRCLLIARDGDRSAVDGLPLTLTQDGAAADIVLLSASEGDRYDLEHYRRLLEPAAARGVACLCTNPDKIMLTPGGPRFGAGRIAELYEELGGKVTWIGKPFAQIYTTALEMLRNPDPAAVVCVGDSVEHDIAGGRAAGLNTALVTTGILEAASDRDRAALFAEHGAAPDFLLPAFRW</sequence>
<dbReference type="Pfam" id="PF13344">
    <property type="entry name" value="Hydrolase_6"/>
    <property type="match status" value="1"/>
</dbReference>
<dbReference type="InterPro" id="IPR023214">
    <property type="entry name" value="HAD_sf"/>
</dbReference>
<protein>
    <submittedName>
        <fullName evidence="1">TIGR01459 family HAD-type hydrolase</fullName>
    </submittedName>
</protein>
<gene>
    <name evidence="1" type="ORF">FY036_17990</name>
</gene>
<dbReference type="PANTHER" id="PTHR19288">
    <property type="entry name" value="4-NITROPHENYLPHOSPHATASE-RELATED"/>
    <property type="match status" value="1"/>
</dbReference>
<evidence type="ECO:0000313" key="2">
    <source>
        <dbReference type="Proteomes" id="UP000323258"/>
    </source>
</evidence>
<dbReference type="CDD" id="cd07525">
    <property type="entry name" value="HAD_like"/>
    <property type="match status" value="1"/>
</dbReference>
<dbReference type="GO" id="GO:0016791">
    <property type="term" value="F:phosphatase activity"/>
    <property type="evidence" value="ECO:0007669"/>
    <property type="project" value="TreeGrafter"/>
</dbReference>
<comment type="caution">
    <text evidence="1">The sequence shown here is derived from an EMBL/GenBank/DDBJ whole genome shotgun (WGS) entry which is preliminary data.</text>
</comment>
<name>A0A5D4GR17_9HYPH</name>
<reference evidence="1 2" key="1">
    <citation type="submission" date="2019-08" db="EMBL/GenBank/DDBJ databases">
        <authorList>
            <person name="Seo Y.L."/>
        </authorList>
    </citation>
    <scope>NUCLEOTIDE SEQUENCE [LARGE SCALE GENOMIC DNA]</scope>
    <source>
        <strain evidence="1 2">MaA-C15</strain>
    </source>
</reference>
<dbReference type="Pfam" id="PF13242">
    <property type="entry name" value="Hydrolase_like"/>
    <property type="match status" value="1"/>
</dbReference>
<keyword evidence="2" id="KW-1185">Reference proteome</keyword>
<dbReference type="Proteomes" id="UP000323258">
    <property type="component" value="Unassembled WGS sequence"/>
</dbReference>
<reference evidence="1 2" key="2">
    <citation type="submission" date="2019-09" db="EMBL/GenBank/DDBJ databases">
        <title>Mesorhizobium sp. MaA-C15 isolated from Microcystis aeruginosa.</title>
        <authorList>
            <person name="Jeong S.E."/>
            <person name="Jin H.M."/>
            <person name="Jeon C.O."/>
        </authorList>
    </citation>
    <scope>NUCLEOTIDE SEQUENCE [LARGE SCALE GENOMIC DNA]</scope>
    <source>
        <strain evidence="1 2">MaA-C15</strain>
    </source>
</reference>
<dbReference type="AlphaFoldDB" id="A0A5D4GR17"/>
<dbReference type="InterPro" id="IPR006357">
    <property type="entry name" value="HAD-SF_hydro_IIA"/>
</dbReference>
<dbReference type="SUPFAM" id="SSF56784">
    <property type="entry name" value="HAD-like"/>
    <property type="match status" value="1"/>
</dbReference>
<organism evidence="1 2">
    <name type="scientific">Neoaquamicrobium microcysteis</name>
    <dbReference type="NCBI Taxonomy" id="2682781"/>
    <lineage>
        <taxon>Bacteria</taxon>
        <taxon>Pseudomonadati</taxon>
        <taxon>Pseudomonadota</taxon>
        <taxon>Alphaproteobacteria</taxon>
        <taxon>Hyphomicrobiales</taxon>
        <taxon>Phyllobacteriaceae</taxon>
        <taxon>Neoaquamicrobium</taxon>
    </lineage>
</organism>
<dbReference type="InterPro" id="IPR006356">
    <property type="entry name" value="HAD-SF_hydro_IIA_hyp3"/>
</dbReference>
<evidence type="ECO:0000313" key="1">
    <source>
        <dbReference type="EMBL" id="TYR30604.1"/>
    </source>
</evidence>
<dbReference type="NCBIfam" id="TIGR01459">
    <property type="entry name" value="HAD-SF-IIA-hyp4"/>
    <property type="match status" value="1"/>
</dbReference>
<dbReference type="GO" id="GO:0005737">
    <property type="term" value="C:cytoplasm"/>
    <property type="evidence" value="ECO:0007669"/>
    <property type="project" value="TreeGrafter"/>
</dbReference>
<dbReference type="OrthoDB" id="9791073at2"/>
<proteinExistence type="predicted"/>
<keyword evidence="1" id="KW-0378">Hydrolase</keyword>
<dbReference type="InterPro" id="IPR036412">
    <property type="entry name" value="HAD-like_sf"/>
</dbReference>
<accession>A0A5D4GR17</accession>
<dbReference type="RefSeq" id="WP_148916140.1">
    <property type="nucleotide sequence ID" value="NZ_VSZS01000066.1"/>
</dbReference>
<dbReference type="EMBL" id="VSZS01000066">
    <property type="protein sequence ID" value="TYR30604.1"/>
    <property type="molecule type" value="Genomic_DNA"/>
</dbReference>